<comment type="caution">
    <text evidence="1">The sequence shown here is derived from an EMBL/GenBank/DDBJ whole genome shotgun (WGS) entry which is preliminary data.</text>
</comment>
<evidence type="ECO:0000313" key="2">
    <source>
        <dbReference type="Proteomes" id="UP001470230"/>
    </source>
</evidence>
<name>A0ABR2KXJ9_9EUKA</name>
<gene>
    <name evidence="1" type="ORF">M9Y10_024003</name>
</gene>
<protein>
    <submittedName>
        <fullName evidence="1">Uncharacterized protein</fullName>
    </submittedName>
</protein>
<sequence>MPPQKHSIRIIIRSAHQNNSEINRTFGRLNQATQQQMEQPRPKQLQIQQQLQAIQQQLQIILQKLQVIQQKLMVIQQQLGSQHPEQPPIQQQQQQQGQPALMQNILTMMINEGIAKDKVESNDYQEFKSCQYIKKNFINFRFAQIKLFLNHI</sequence>
<dbReference type="EMBL" id="JAPFFF010000003">
    <property type="protein sequence ID" value="KAK8895536.1"/>
    <property type="molecule type" value="Genomic_DNA"/>
</dbReference>
<evidence type="ECO:0000313" key="1">
    <source>
        <dbReference type="EMBL" id="KAK8895536.1"/>
    </source>
</evidence>
<organism evidence="1 2">
    <name type="scientific">Tritrichomonas musculus</name>
    <dbReference type="NCBI Taxonomy" id="1915356"/>
    <lineage>
        <taxon>Eukaryota</taxon>
        <taxon>Metamonada</taxon>
        <taxon>Parabasalia</taxon>
        <taxon>Tritrichomonadida</taxon>
        <taxon>Tritrichomonadidae</taxon>
        <taxon>Tritrichomonas</taxon>
    </lineage>
</organism>
<accession>A0ABR2KXJ9</accession>
<dbReference type="Proteomes" id="UP001470230">
    <property type="component" value="Unassembled WGS sequence"/>
</dbReference>
<proteinExistence type="predicted"/>
<reference evidence="1 2" key="1">
    <citation type="submission" date="2024-04" db="EMBL/GenBank/DDBJ databases">
        <title>Tritrichomonas musculus Genome.</title>
        <authorList>
            <person name="Alves-Ferreira E."/>
            <person name="Grigg M."/>
            <person name="Lorenzi H."/>
            <person name="Galac M."/>
        </authorList>
    </citation>
    <scope>NUCLEOTIDE SEQUENCE [LARGE SCALE GENOMIC DNA]</scope>
    <source>
        <strain evidence="1 2">EAF2021</strain>
    </source>
</reference>
<keyword evidence="2" id="KW-1185">Reference proteome</keyword>